<evidence type="ECO:0000313" key="1">
    <source>
        <dbReference type="EMBL" id="SLM62786.1"/>
    </source>
</evidence>
<keyword evidence="2" id="KW-1185">Reference proteome</keyword>
<proteinExistence type="predicted"/>
<evidence type="ECO:0000313" key="2">
    <source>
        <dbReference type="Proteomes" id="UP000294820"/>
    </source>
</evidence>
<organism evidence="1 2">
    <name type="scientific">Dickeya aquatica</name>
    <dbReference type="NCBI Taxonomy" id="1401087"/>
    <lineage>
        <taxon>Bacteria</taxon>
        <taxon>Pseudomonadati</taxon>
        <taxon>Pseudomonadota</taxon>
        <taxon>Gammaproteobacteria</taxon>
        <taxon>Enterobacterales</taxon>
        <taxon>Pectobacteriaceae</taxon>
        <taxon>Dickeya</taxon>
    </lineage>
</organism>
<dbReference type="Proteomes" id="UP000294820">
    <property type="component" value="Chromosome 1"/>
</dbReference>
<dbReference type="RefSeq" id="WP_067487124.1">
    <property type="nucleotide sequence ID" value="NZ_LT615367.1"/>
</dbReference>
<protein>
    <submittedName>
        <fullName evidence="1">Uncharacterized protein</fullName>
    </submittedName>
</protein>
<dbReference type="KEGG" id="daq:DAQ1742_01849"/>
<dbReference type="AlphaFoldDB" id="A0A375AA55"/>
<name>A0A375AA55_9GAMM</name>
<dbReference type="EMBL" id="LT615367">
    <property type="protein sequence ID" value="SLM62786.1"/>
    <property type="molecule type" value="Genomic_DNA"/>
</dbReference>
<reference evidence="1 2" key="1">
    <citation type="submission" date="2016-09" db="EMBL/GenBank/DDBJ databases">
        <authorList>
            <person name="Reverchon S."/>
            <person name="Nasser W."/>
            <person name="Leonard S."/>
            <person name="Brochier C."/>
            <person name="Duprey A."/>
        </authorList>
    </citation>
    <scope>NUCLEOTIDE SEQUENCE [LARGE SCALE GENOMIC DNA]</scope>
    <source>
        <strain evidence="1 2">174/2</strain>
    </source>
</reference>
<accession>A0A375AA55</accession>
<gene>
    <name evidence="1" type="ORF">DAQ1742_01849</name>
</gene>
<sequence length="113" mass="13001">MTDKKTAEDNNSVIESTIEHISFFLFAILSDCYPEIATSEFETIFNEEIRIDINSFIKNYRQQVATLSGKSMAQAYASQRFFEKLSRALNQYQKDKPGEAVNYVNRSLVLQSL</sequence>